<reference evidence="1 2" key="1">
    <citation type="journal article" date="2022" name="bioRxiv">
        <title>Genomics of Preaxostyla Flagellates Illuminates Evolutionary Transitions and the Path Towards Mitochondrial Loss.</title>
        <authorList>
            <person name="Novak L.V.F."/>
            <person name="Treitli S.C."/>
            <person name="Pyrih J."/>
            <person name="Halakuc P."/>
            <person name="Pipaliya S.V."/>
            <person name="Vacek V."/>
            <person name="Brzon O."/>
            <person name="Soukal P."/>
            <person name="Eme L."/>
            <person name="Dacks J.B."/>
            <person name="Karnkowska A."/>
            <person name="Elias M."/>
            <person name="Hampl V."/>
        </authorList>
    </citation>
    <scope>NUCLEOTIDE SEQUENCE [LARGE SCALE GENOMIC DNA]</scope>
    <source>
        <strain evidence="1">NAU3</strain>
        <tissue evidence="1">Gut</tissue>
    </source>
</reference>
<evidence type="ECO:0000313" key="1">
    <source>
        <dbReference type="EMBL" id="KAK2964067.1"/>
    </source>
</evidence>
<keyword evidence="2" id="KW-1185">Reference proteome</keyword>
<comment type="caution">
    <text evidence="1">The sequence shown here is derived from an EMBL/GenBank/DDBJ whole genome shotgun (WGS) entry which is preliminary data.</text>
</comment>
<proteinExistence type="predicted"/>
<accession>A0ABQ9YJX4</accession>
<gene>
    <name evidence="1" type="ORF">BLNAU_1148</name>
</gene>
<organism evidence="1 2">
    <name type="scientific">Blattamonas nauphoetae</name>
    <dbReference type="NCBI Taxonomy" id="2049346"/>
    <lineage>
        <taxon>Eukaryota</taxon>
        <taxon>Metamonada</taxon>
        <taxon>Preaxostyla</taxon>
        <taxon>Oxymonadida</taxon>
        <taxon>Blattamonas</taxon>
    </lineage>
</organism>
<dbReference type="Proteomes" id="UP001281761">
    <property type="component" value="Unassembled WGS sequence"/>
</dbReference>
<evidence type="ECO:0000313" key="2">
    <source>
        <dbReference type="Proteomes" id="UP001281761"/>
    </source>
</evidence>
<protein>
    <submittedName>
        <fullName evidence="1">Uncharacterized protein</fullName>
    </submittedName>
</protein>
<sequence length="343" mass="38545">MIFCSGIPSSFANTIHILSQFSLHHHLTLVRPSPPNHSFPTRSSPLRNPCELIVVCSKLGMVSGMLPCAHCGRIGRSLCLFADCSHFLVLQLGRFDLRGCRWKSDRSWRQLASAMNHAHCTSLLMPRCDSAIAIQVNIHSSDEVDSFVFGNVLSSQHESSSAQRIVGETIAFVWRVVRSCSSKKRLRLFKDDLIAKIIPSLNLLTLPFAGAEDLHYHLMFVIANFLWLSTPFGLASLELSHLHEHQALHETVLKQVLMPSEAYLRHLCVNCHSIVDGNQSTSFVLLLAQILRICPFHDPTFKFVQTLPIFLTLPNTLSFFEKDTISTCISEMCRRSGFDTVVF</sequence>
<name>A0ABQ9YJX4_9EUKA</name>
<dbReference type="EMBL" id="JARBJD010000004">
    <property type="protein sequence ID" value="KAK2964067.1"/>
    <property type="molecule type" value="Genomic_DNA"/>
</dbReference>